<gene>
    <name evidence="4" type="ORF">F1189_25720</name>
</gene>
<feature type="region of interest" description="Disordered" evidence="2">
    <location>
        <begin position="1"/>
        <end position="29"/>
    </location>
</feature>
<proteinExistence type="predicted"/>
<dbReference type="Proteomes" id="UP000325255">
    <property type="component" value="Unassembled WGS sequence"/>
</dbReference>
<evidence type="ECO:0000313" key="4">
    <source>
        <dbReference type="EMBL" id="KAA5609106.1"/>
    </source>
</evidence>
<organism evidence="4 5">
    <name type="scientific">Rhodovastum atsumiense</name>
    <dbReference type="NCBI Taxonomy" id="504468"/>
    <lineage>
        <taxon>Bacteria</taxon>
        <taxon>Pseudomonadati</taxon>
        <taxon>Pseudomonadota</taxon>
        <taxon>Alphaproteobacteria</taxon>
        <taxon>Acetobacterales</taxon>
        <taxon>Acetobacteraceae</taxon>
        <taxon>Rhodovastum</taxon>
    </lineage>
</organism>
<dbReference type="InterPro" id="IPR007159">
    <property type="entry name" value="SpoVT-AbrB_dom"/>
</dbReference>
<dbReference type="PROSITE" id="PS51740">
    <property type="entry name" value="SPOVT_ABRB"/>
    <property type="match status" value="1"/>
</dbReference>
<evidence type="ECO:0000259" key="3">
    <source>
        <dbReference type="PROSITE" id="PS51740"/>
    </source>
</evidence>
<feature type="compositionally biased region" description="Polar residues" evidence="2">
    <location>
        <begin position="1"/>
        <end position="11"/>
    </location>
</feature>
<dbReference type="SMART" id="SM00966">
    <property type="entry name" value="SpoVT_AbrB"/>
    <property type="match status" value="1"/>
</dbReference>
<dbReference type="Gene3D" id="2.10.260.10">
    <property type="match status" value="1"/>
</dbReference>
<keyword evidence="5" id="KW-1185">Reference proteome</keyword>
<protein>
    <submittedName>
        <fullName evidence="4">AbrB/MazE/SpoVT family DNA-binding domain-containing protein</fullName>
    </submittedName>
</protein>
<comment type="caution">
    <text evidence="4">The sequence shown here is derived from an EMBL/GenBank/DDBJ whole genome shotgun (WGS) entry which is preliminary data.</text>
</comment>
<evidence type="ECO:0000256" key="1">
    <source>
        <dbReference type="PROSITE-ProRule" id="PRU01076"/>
    </source>
</evidence>
<dbReference type="GO" id="GO:0003677">
    <property type="term" value="F:DNA binding"/>
    <property type="evidence" value="ECO:0007669"/>
    <property type="project" value="UniProtKB-UniRule"/>
</dbReference>
<dbReference type="NCBIfam" id="TIGR01439">
    <property type="entry name" value="lp_hng_hel_AbrB"/>
    <property type="match status" value="1"/>
</dbReference>
<reference evidence="4 5" key="1">
    <citation type="submission" date="2019-09" db="EMBL/GenBank/DDBJ databases">
        <title>Genome sequence of Rhodovastum atsumiense, a diverse member of the Acetobacteraceae family of non-sulfur purple photosynthetic bacteria.</title>
        <authorList>
            <person name="Meyer T."/>
            <person name="Kyndt J."/>
        </authorList>
    </citation>
    <scope>NUCLEOTIDE SEQUENCE [LARGE SCALE GENOMIC DNA]</scope>
    <source>
        <strain evidence="4 5">DSM 21279</strain>
    </source>
</reference>
<dbReference type="SUPFAM" id="SSF89447">
    <property type="entry name" value="AbrB/MazE/MraZ-like"/>
    <property type="match status" value="1"/>
</dbReference>
<dbReference type="EMBL" id="VWPK01000059">
    <property type="protein sequence ID" value="KAA5609106.1"/>
    <property type="molecule type" value="Genomic_DNA"/>
</dbReference>
<accession>A0A5M6ILG1</accession>
<feature type="domain" description="SpoVT-AbrB" evidence="3">
    <location>
        <begin position="1"/>
        <end position="53"/>
    </location>
</feature>
<name>A0A5M6ILG1_9PROT</name>
<evidence type="ECO:0000256" key="2">
    <source>
        <dbReference type="SAM" id="MobiDB-lite"/>
    </source>
</evidence>
<keyword evidence="1 4" id="KW-0238">DNA-binding</keyword>
<feature type="region of interest" description="Disordered" evidence="2">
    <location>
        <begin position="45"/>
        <end position="68"/>
    </location>
</feature>
<dbReference type="Pfam" id="PF04014">
    <property type="entry name" value="MazE_antitoxin"/>
    <property type="match status" value="1"/>
</dbReference>
<dbReference type="OrthoDB" id="9809003at2"/>
<evidence type="ECO:0000313" key="5">
    <source>
        <dbReference type="Proteomes" id="UP000325255"/>
    </source>
</evidence>
<dbReference type="AlphaFoldDB" id="A0A5M6ILG1"/>
<dbReference type="RefSeq" id="WP_150044255.1">
    <property type="nucleotide sequence ID" value="NZ_OW485601.1"/>
</dbReference>
<dbReference type="InterPro" id="IPR037914">
    <property type="entry name" value="SpoVT-AbrB_sf"/>
</dbReference>
<sequence length="68" mass="6938">MPATVTRNGQVTIPKPARDKLGIGPGSAVGMSTDEIMALTRGDGWATARAAPSASRSWAPRPTADCTG</sequence>